<reference evidence="1 2" key="1">
    <citation type="submission" date="2023-10" db="EMBL/GenBank/DDBJ databases">
        <title>Comparative genomics analysis reveals potential genetic determinants of host preference in Cryptosporidium xiaoi.</title>
        <authorList>
            <person name="Xiao L."/>
            <person name="Li J."/>
        </authorList>
    </citation>
    <scope>NUCLEOTIDE SEQUENCE [LARGE SCALE GENOMIC DNA]</scope>
    <source>
        <strain evidence="1 2">52996</strain>
    </source>
</reference>
<evidence type="ECO:0000313" key="2">
    <source>
        <dbReference type="Proteomes" id="UP001311799"/>
    </source>
</evidence>
<evidence type="ECO:0000313" key="1">
    <source>
        <dbReference type="EMBL" id="KAK6590869.1"/>
    </source>
</evidence>
<accession>A0AAV9Y358</accession>
<proteinExistence type="predicted"/>
<keyword evidence="2" id="KW-1185">Reference proteome</keyword>
<name>A0AAV9Y358_9CRYT</name>
<organism evidence="1 2">
    <name type="scientific">Cryptosporidium xiaoi</name>
    <dbReference type="NCBI Taxonomy" id="659607"/>
    <lineage>
        <taxon>Eukaryota</taxon>
        <taxon>Sar</taxon>
        <taxon>Alveolata</taxon>
        <taxon>Apicomplexa</taxon>
        <taxon>Conoidasida</taxon>
        <taxon>Coccidia</taxon>
        <taxon>Eucoccidiorida</taxon>
        <taxon>Eimeriorina</taxon>
        <taxon>Cryptosporidiidae</taxon>
        <taxon>Cryptosporidium</taxon>
    </lineage>
</organism>
<sequence length="1495" mass="174322">MIDEIVLLALKITKYKVENMIISEYYLENIEFIVLSILEKYILNKWDKFTNQEKIRIRDNLLLISIQEYNPVVNDSANNNNNICNMNELLIYSNSAIRKLSYTIGLVIINDNFVSWKIFLNNILKSRNIIKKKNNLDIKVDKLTRLIFGIVNEIIDSLLITSNLKLDSKARVSIIHGIRNEVEPILHLLSNDIKEIIDLITKNDIYSNNNNNNFIINRIKLCFYTLKNLTNIIDSTHLIKLKLDELLINILLSSNNLNVDDDIIDLLNYLMYNLKKHKKNCFNNLEYEDINRFCIGISKLVRNMVLYPQLMFENPKYDNYLKHICLTELFKDLTELTLNYILKFPDNIIFENYGNKYDTIIHIWNTCILLSLHPSILICDLSISSMTYILKNIHRENNIFLNNIEILNIDILVVIVFIRSIKMGDPSINYNSNEWNEWNIIISNMLTNSLNKLNSEKLSVFLHFPSQIFCYSYIISKYSVLYDQYYIINTENNNNDSEITIQESINCYNSSFHKLFGTLKNRIINLTNSLIDFECGIALNTFVETILNVSTYILSSQTFNKKCEKHLCDNNYSNPNSCKKLLILDVIFFFIETTITRLNFHITNENNDINKNDNNNTISASYCLDLSSSYMDLIINQTDIKKTKKWLISFYSLINGILNLNLIDLCGFNLENRKLSLMYISIHCTEWYKNLYDTNNSCVNIEYYLKTFLYYLSYSGDDNNCKDLRKTSGYLFSKLLLNNSNLFKNYISEIINIIKQALNINKLTIEEKNILTSVLIAVTNATRNYSEIYQFSLIASNNSVEFLLNICNSSNLIINNNLLNESFLEFSFGSLINTLKNDYNNISEENWYNLLQIKNSLNLIYSLFSNVNLPSNYLEAYSGGFIDKINEKILFKHPLEKISVTIFESICFLFFTFSSISSFNLNKEDNVLSNYLYVFNTISDQEWVNRSDIKNINDNRIQKLSKIISYKYIFSKNINTIRRITSSIRNILIKIIVYIFTLGTSHEIVLSEDNNCNSNINFAVCTGLYFDNKYLNLITKTLIEPILTTPIYILNSIIKNGLSKILSPNLIPRCTENDYKIVLFFENVFVSNFIPNIINRLNIEWDNLMKCQTYILQTPLNSDLKCSLPMEDPFSILFKTNIPFKDFTEDLKDNNLLNTIYISHYNDLCEISQQVLKIIDQFFTGYKNQIHINLPNNKNDNSNKCNNYDGSNMKLNKFQSKNIIISNIFYNNERLLSSCFNLLIVFLNYPNSNVLEQSLHIIQKYLKLYNNNLSNMNLNEENFHLNIIQNIVIELLKHSSKYFPFDPLNISQNENSDMNISTPLSSYLLLTHTNLVKNVIQDAISCIIRSNSDCSDFIFKYKDELGKENSSNKFSNEYKQDDSLISHDTIIFTINIPDIILSKAFKSLEFIINRNNEYNPLNNIIISQQDILLISRLFLQDYIQDNNSNSYFSIAIENFLIQVSQLSKVSIVTSNNKNSHFELKNCISVLNFDQKNRSK</sequence>
<dbReference type="EMBL" id="JAWDEY010000002">
    <property type="protein sequence ID" value="KAK6590869.1"/>
    <property type="molecule type" value="Genomic_DNA"/>
</dbReference>
<protein>
    <submittedName>
        <fullName evidence="1">Uncharacterized protein</fullName>
    </submittedName>
</protein>
<comment type="caution">
    <text evidence="1">The sequence shown here is derived from an EMBL/GenBank/DDBJ whole genome shotgun (WGS) entry which is preliminary data.</text>
</comment>
<dbReference type="Proteomes" id="UP001311799">
    <property type="component" value="Unassembled WGS sequence"/>
</dbReference>
<gene>
    <name evidence="1" type="ORF">RS030_111876</name>
</gene>